<dbReference type="Pfam" id="PF17921">
    <property type="entry name" value="Integrase_H2C2"/>
    <property type="match status" value="1"/>
</dbReference>
<evidence type="ECO:0000313" key="3">
    <source>
        <dbReference type="EMBL" id="TKR89190.1"/>
    </source>
</evidence>
<dbReference type="Pfam" id="PF05380">
    <property type="entry name" value="Peptidase_A17"/>
    <property type="match status" value="1"/>
</dbReference>
<dbReference type="OrthoDB" id="5920214at2759"/>
<dbReference type="InterPro" id="IPR008042">
    <property type="entry name" value="Retrotrans_Pao"/>
</dbReference>
<reference evidence="3 4" key="1">
    <citation type="journal article" date="2015" name="Genome Biol.">
        <title>Comparative genomics of Steinernema reveals deeply conserved gene regulatory networks.</title>
        <authorList>
            <person name="Dillman A.R."/>
            <person name="Macchietto M."/>
            <person name="Porter C.F."/>
            <person name="Rogers A."/>
            <person name="Williams B."/>
            <person name="Antoshechkin I."/>
            <person name="Lee M.M."/>
            <person name="Goodwin Z."/>
            <person name="Lu X."/>
            <person name="Lewis E.E."/>
            <person name="Goodrich-Blair H."/>
            <person name="Stock S.P."/>
            <person name="Adams B.J."/>
            <person name="Sternberg P.W."/>
            <person name="Mortazavi A."/>
        </authorList>
    </citation>
    <scope>NUCLEOTIDE SEQUENCE [LARGE SCALE GENOMIC DNA]</scope>
    <source>
        <strain evidence="3 4">ALL</strain>
    </source>
</reference>
<dbReference type="PROSITE" id="PS50994">
    <property type="entry name" value="INTEGRASE"/>
    <property type="match status" value="1"/>
</dbReference>
<dbReference type="InterPro" id="IPR041588">
    <property type="entry name" value="Integrase_H2C2"/>
</dbReference>
<feature type="compositionally biased region" description="Basic and acidic residues" evidence="1">
    <location>
        <begin position="800"/>
        <end position="826"/>
    </location>
</feature>
<dbReference type="GO" id="GO:0003676">
    <property type="term" value="F:nucleic acid binding"/>
    <property type="evidence" value="ECO:0007669"/>
    <property type="project" value="InterPro"/>
</dbReference>
<dbReference type="InterPro" id="IPR036397">
    <property type="entry name" value="RNaseH_sf"/>
</dbReference>
<dbReference type="GO" id="GO:0015074">
    <property type="term" value="P:DNA integration"/>
    <property type="evidence" value="ECO:0007669"/>
    <property type="project" value="InterPro"/>
</dbReference>
<dbReference type="InterPro" id="IPR012337">
    <property type="entry name" value="RNaseH-like_sf"/>
</dbReference>
<organism evidence="3 4">
    <name type="scientific">Steinernema carpocapsae</name>
    <name type="common">Entomopathogenic nematode</name>
    <dbReference type="NCBI Taxonomy" id="34508"/>
    <lineage>
        <taxon>Eukaryota</taxon>
        <taxon>Metazoa</taxon>
        <taxon>Ecdysozoa</taxon>
        <taxon>Nematoda</taxon>
        <taxon>Chromadorea</taxon>
        <taxon>Rhabditida</taxon>
        <taxon>Tylenchina</taxon>
        <taxon>Panagrolaimomorpha</taxon>
        <taxon>Strongyloidoidea</taxon>
        <taxon>Steinernematidae</taxon>
        <taxon>Steinernema</taxon>
    </lineage>
</organism>
<dbReference type="PANTHER" id="PTHR47331">
    <property type="entry name" value="PHD-TYPE DOMAIN-CONTAINING PROTEIN"/>
    <property type="match status" value="1"/>
</dbReference>
<dbReference type="SUPFAM" id="SSF53098">
    <property type="entry name" value="Ribonuclease H-like"/>
    <property type="match status" value="1"/>
</dbReference>
<comment type="caution">
    <text evidence="3">The sequence shown here is derived from an EMBL/GenBank/DDBJ whole genome shotgun (WGS) entry which is preliminary data.</text>
</comment>
<gene>
    <name evidence="3" type="ORF">L596_013330</name>
</gene>
<accession>A0A4U5P0C1</accession>
<proteinExistence type="predicted"/>
<evidence type="ECO:0000259" key="2">
    <source>
        <dbReference type="PROSITE" id="PS50994"/>
    </source>
</evidence>
<dbReference type="EMBL" id="AZBU02000003">
    <property type="protein sequence ID" value="TKR89190.1"/>
    <property type="molecule type" value="Genomic_DNA"/>
</dbReference>
<feature type="region of interest" description="Disordered" evidence="1">
    <location>
        <begin position="743"/>
        <end position="834"/>
    </location>
</feature>
<keyword evidence="4" id="KW-1185">Reference proteome</keyword>
<dbReference type="InterPro" id="IPR040676">
    <property type="entry name" value="DUF5641"/>
</dbReference>
<feature type="compositionally biased region" description="Polar residues" evidence="1">
    <location>
        <begin position="760"/>
        <end position="774"/>
    </location>
</feature>
<reference evidence="3 4" key="2">
    <citation type="journal article" date="2019" name="G3 (Bethesda)">
        <title>Hybrid Assembly of the Genome of the Entomopathogenic Nematode Steinernema carpocapsae Identifies the X-Chromosome.</title>
        <authorList>
            <person name="Serra L."/>
            <person name="Macchietto M."/>
            <person name="Macias-Munoz A."/>
            <person name="McGill C.J."/>
            <person name="Rodriguez I.M."/>
            <person name="Rodriguez B."/>
            <person name="Murad R."/>
            <person name="Mortazavi A."/>
        </authorList>
    </citation>
    <scope>NUCLEOTIDE SEQUENCE [LARGE SCALE GENOMIC DNA]</scope>
    <source>
        <strain evidence="3 4">ALL</strain>
    </source>
</reference>
<protein>
    <recommendedName>
        <fullName evidence="2">Integrase catalytic domain-containing protein</fullName>
    </recommendedName>
</protein>
<feature type="domain" description="Integrase catalytic" evidence="2">
    <location>
        <begin position="453"/>
        <end position="641"/>
    </location>
</feature>
<evidence type="ECO:0000256" key="1">
    <source>
        <dbReference type="SAM" id="MobiDB-lite"/>
    </source>
</evidence>
<dbReference type="Proteomes" id="UP000298663">
    <property type="component" value="Unassembled WGS sequence"/>
</dbReference>
<dbReference type="AlphaFoldDB" id="A0A4U5P0C1"/>
<sequence>MFLRGGSDNHQKDNAEAARSQLRPSRILTPLLIRTKVFIQKLWKKNYEWDTPLRTEDRQSWLKLVESIADFRKRIPRNCRGGWNKATIVVFSDASKVAQAACVYLLTDQGCHLVFARSKVNDTEKNQTIPKLELNAVTIGARMSLTVGDELRSKCEIERVILFTDSEIALQWIKAPEPPEGAGTCRHIHTDLNPADCASRGISRAELDEHIWWNGPSFLTRDKSEWPEKSRVQRLPPEKAVRVAVSRAEVDSPLAGAPHRPLVKQIRINAFCIRFVSNLLAKRNKNHARTIELKWIQNVGEKGRKGVGPQLTAAEMKASMKSILRHHQTFFRVGEEKSRRKQLKMHFDKDGLWRCSRRLAESELDPGTCEPIFVQPHSELARAIVTECHETRQRFRKHLAVEHVVAEVRRMYWIPSLRSLAQSVKHRCVACRRFAALPFKYPTAHAIPGRRVRRSTPFQHVGLDYFGPLDFKTKDGSREKGYGMIVTCATTRLIHLEIVSNLTTGSFLLALKRFIGRRGVPESITSDNATTFQLGEKSLNQIVLKTAEDGETIQFLADNMITWHFITPLSPWKGAFYERLIQSIKQSMNKAIGRRILFWEQLETLLIEIEGVLNSRPLTYQGSDVEDSITVRPIDFLQRGILLDLNLDMELEDGEYLPSMEKHSLRNRHQAVTAVRSTWAIVEAFWKVWQTRYLVNLKDIFVMKQGKTTNRSPQAGELVFLIEEDLPRNSWLMGKIEAVLQGKDGQTGQQDRSLEISADSPAQSTERTSNTDVKPQSKLARGEVSAQEPGSHAAAGSIAQRDKRAGPDSSEHETSAELDSERRGGDGADSNEAATRRSLGTTLIGDTVAGIVARNLELIVVVVRVGVTFVLLTRINHPFVCFVVLGIQDRVAVISWRYDVGEQSSEPSFLNSPVCLRVMVAGANVVGA</sequence>
<dbReference type="STRING" id="34508.A0A4U5P0C1"/>
<dbReference type="Gene3D" id="3.30.420.10">
    <property type="entry name" value="Ribonuclease H-like superfamily/Ribonuclease H"/>
    <property type="match status" value="1"/>
</dbReference>
<name>A0A4U5P0C1_STECR</name>
<dbReference type="InterPro" id="IPR001584">
    <property type="entry name" value="Integrase_cat-core"/>
</dbReference>
<dbReference type="Pfam" id="PF18701">
    <property type="entry name" value="DUF5641"/>
    <property type="match status" value="1"/>
</dbReference>
<evidence type="ECO:0000313" key="4">
    <source>
        <dbReference type="Proteomes" id="UP000298663"/>
    </source>
</evidence>